<dbReference type="KEGG" id="pex:IZT61_14745"/>
<feature type="transmembrane region" description="Helical" evidence="1">
    <location>
        <begin position="334"/>
        <end position="352"/>
    </location>
</feature>
<dbReference type="InterPro" id="IPR050445">
    <property type="entry name" value="Bact_polysacc_biosynth/exp"/>
</dbReference>
<dbReference type="PANTHER" id="PTHR32309">
    <property type="entry name" value="TYROSINE-PROTEIN KINASE"/>
    <property type="match status" value="1"/>
</dbReference>
<keyword evidence="1" id="KW-0472">Membrane</keyword>
<sequence length="360" mass="40317">MTTESQQYNQKDEITLKELLLKIQEWWRYLLSRWLLIFTFGLIGGILGFVYAYFQKPVFIATTTFVLESNEGSGGGLGQYAGLASMVGIDLNGGSGGIFQGDNILELYKSRKMIQKTLLTPIKSNSNELLFNRYIQVNKLKEGWSKQPELMNLKFEAEDSLFISKSRLRDSILGKAVEDIIANYLTVTKPDKKLSIIKVDVKAKDEVFAKVFNDELVKNVNDFYLQTKIKKSLDNIEILEAKADSVRKVMNGAIYDVAAIGDATPNLNPTRQTQRVVPAQRAQFSAETNKSILSSLIQNLEVTKMSLLKETPLIQVIDQPIYPVKKEIFGKSKGAVIGCVLFGFVCILILAIRKALINLG</sequence>
<evidence type="ECO:0000313" key="2">
    <source>
        <dbReference type="EMBL" id="QPH38344.1"/>
    </source>
</evidence>
<proteinExistence type="predicted"/>
<dbReference type="Proteomes" id="UP000594759">
    <property type="component" value="Chromosome"/>
</dbReference>
<evidence type="ECO:0000256" key="1">
    <source>
        <dbReference type="SAM" id="Phobius"/>
    </source>
</evidence>
<reference evidence="2 3" key="1">
    <citation type="submission" date="2020-11" db="EMBL/GenBank/DDBJ databases">
        <title>Pedobacter endophytica, an endophytic bacteria isolated form Carex pumila.</title>
        <authorList>
            <person name="Peng Y."/>
            <person name="Jiang L."/>
            <person name="Lee J."/>
        </authorList>
    </citation>
    <scope>NUCLEOTIDE SEQUENCE [LARGE SCALE GENOMIC DNA]</scope>
    <source>
        <strain evidence="2 3">JBR3-12</strain>
    </source>
</reference>
<accession>A0A7U3SPW6</accession>
<keyword evidence="1" id="KW-0812">Transmembrane</keyword>
<dbReference type="PANTHER" id="PTHR32309:SF31">
    <property type="entry name" value="CAPSULAR EXOPOLYSACCHARIDE FAMILY"/>
    <property type="match status" value="1"/>
</dbReference>
<protein>
    <submittedName>
        <fullName evidence="2">Lipopolysaccharide biosynthesis protein</fullName>
    </submittedName>
</protein>
<dbReference type="EMBL" id="CP064939">
    <property type="protein sequence ID" value="QPH38344.1"/>
    <property type="molecule type" value="Genomic_DNA"/>
</dbReference>
<keyword evidence="3" id="KW-1185">Reference proteome</keyword>
<keyword evidence="1" id="KW-1133">Transmembrane helix</keyword>
<evidence type="ECO:0000313" key="3">
    <source>
        <dbReference type="Proteomes" id="UP000594759"/>
    </source>
</evidence>
<name>A0A7U3SPW6_9SPHI</name>
<organism evidence="2 3">
    <name type="scientific">Pedobacter endophyticus</name>
    <dbReference type="NCBI Taxonomy" id="2789740"/>
    <lineage>
        <taxon>Bacteria</taxon>
        <taxon>Pseudomonadati</taxon>
        <taxon>Bacteroidota</taxon>
        <taxon>Sphingobacteriia</taxon>
        <taxon>Sphingobacteriales</taxon>
        <taxon>Sphingobacteriaceae</taxon>
        <taxon>Pedobacter</taxon>
    </lineage>
</organism>
<gene>
    <name evidence="2" type="ORF">IZT61_14745</name>
</gene>
<feature type="transmembrane region" description="Helical" evidence="1">
    <location>
        <begin position="34"/>
        <end position="54"/>
    </location>
</feature>
<dbReference type="RefSeq" id="WP_196097773.1">
    <property type="nucleotide sequence ID" value="NZ_CP064939.1"/>
</dbReference>
<dbReference type="AlphaFoldDB" id="A0A7U3SPW6"/>